<organism evidence="2 3">
    <name type="scientific">Microbacter margulisiae</name>
    <dbReference type="NCBI Taxonomy" id="1350067"/>
    <lineage>
        <taxon>Bacteria</taxon>
        <taxon>Pseudomonadati</taxon>
        <taxon>Bacteroidota</taxon>
        <taxon>Bacteroidia</taxon>
        <taxon>Bacteroidales</taxon>
        <taxon>Porphyromonadaceae</taxon>
        <taxon>Microbacter</taxon>
    </lineage>
</organism>
<dbReference type="RefSeq" id="WP_183412404.1">
    <property type="nucleotide sequence ID" value="NZ_JACHYB010000001.1"/>
</dbReference>
<evidence type="ECO:0000259" key="1">
    <source>
        <dbReference type="Pfam" id="PF00085"/>
    </source>
</evidence>
<dbReference type="AlphaFoldDB" id="A0A7W5H1D3"/>
<dbReference type="Pfam" id="PF00085">
    <property type="entry name" value="Thioredoxin"/>
    <property type="match status" value="1"/>
</dbReference>
<dbReference type="EMBL" id="JACHYB010000001">
    <property type="protein sequence ID" value="MBB3186514.1"/>
    <property type="molecule type" value="Genomic_DNA"/>
</dbReference>
<dbReference type="InterPro" id="IPR013766">
    <property type="entry name" value="Thioredoxin_domain"/>
</dbReference>
<name>A0A7W5H1D3_9PORP</name>
<dbReference type="SUPFAM" id="SSF52833">
    <property type="entry name" value="Thioredoxin-like"/>
    <property type="match status" value="1"/>
</dbReference>
<evidence type="ECO:0000313" key="2">
    <source>
        <dbReference type="EMBL" id="MBB3186514.1"/>
    </source>
</evidence>
<keyword evidence="3" id="KW-1185">Reference proteome</keyword>
<evidence type="ECO:0000313" key="3">
    <source>
        <dbReference type="Proteomes" id="UP000544222"/>
    </source>
</evidence>
<dbReference type="GO" id="GO:0015035">
    <property type="term" value="F:protein-disulfide reductase activity"/>
    <property type="evidence" value="ECO:0007669"/>
    <property type="project" value="TreeGrafter"/>
</dbReference>
<gene>
    <name evidence="2" type="ORF">FHX64_000677</name>
</gene>
<dbReference type="Proteomes" id="UP000544222">
    <property type="component" value="Unassembled WGS sequence"/>
</dbReference>
<accession>A0A7W5H1D3</accession>
<proteinExistence type="predicted"/>
<feature type="domain" description="Thioredoxin" evidence="1">
    <location>
        <begin position="11"/>
        <end position="100"/>
    </location>
</feature>
<dbReference type="CDD" id="cd02947">
    <property type="entry name" value="TRX_family"/>
    <property type="match status" value="1"/>
</dbReference>
<dbReference type="Gene3D" id="3.40.30.10">
    <property type="entry name" value="Glutaredoxin"/>
    <property type="match status" value="1"/>
</dbReference>
<comment type="caution">
    <text evidence="2">The sequence shown here is derived from an EMBL/GenBank/DDBJ whole genome shotgun (WGS) entry which is preliminary data.</text>
</comment>
<dbReference type="GO" id="GO:0005737">
    <property type="term" value="C:cytoplasm"/>
    <property type="evidence" value="ECO:0007669"/>
    <property type="project" value="TreeGrafter"/>
</dbReference>
<reference evidence="2 3" key="1">
    <citation type="submission" date="2020-08" db="EMBL/GenBank/DDBJ databases">
        <title>Genomic Encyclopedia of Type Strains, Phase IV (KMG-IV): sequencing the most valuable type-strain genomes for metagenomic binning, comparative biology and taxonomic classification.</title>
        <authorList>
            <person name="Goeker M."/>
        </authorList>
    </citation>
    <scope>NUCLEOTIDE SEQUENCE [LARGE SCALE GENOMIC DNA]</scope>
    <source>
        <strain evidence="2 3">DSM 27471</strain>
    </source>
</reference>
<sequence>MTHSYETIYTLGEFESLVEKEDALLVYFSHEQCNVCKVLKPKVAQLLHDQFPKMKMVYADTEKSPEIAGQNRIFAVPTIVVFLGGREFFRRSRNIGINELAALIERPYQMMFEA</sequence>
<dbReference type="InterPro" id="IPR036249">
    <property type="entry name" value="Thioredoxin-like_sf"/>
</dbReference>
<protein>
    <submittedName>
        <fullName evidence="2">Thioredoxin-like negative regulator of GroEL</fullName>
    </submittedName>
</protein>
<dbReference type="PANTHER" id="PTHR45663">
    <property type="entry name" value="GEO12009P1"/>
    <property type="match status" value="1"/>
</dbReference>
<dbReference type="PANTHER" id="PTHR45663:SF11">
    <property type="entry name" value="GEO12009P1"/>
    <property type="match status" value="1"/>
</dbReference>